<evidence type="ECO:0000259" key="4">
    <source>
        <dbReference type="PROSITE" id="PS50110"/>
    </source>
</evidence>
<dbReference type="Gene3D" id="3.40.50.2300">
    <property type="match status" value="2"/>
</dbReference>
<feature type="domain" description="Response regulatory" evidence="4">
    <location>
        <begin position="21"/>
        <end position="135"/>
    </location>
</feature>
<dbReference type="EMBL" id="OU015430">
    <property type="protein sequence ID" value="CAG4969914.1"/>
    <property type="molecule type" value="Genomic_DNA"/>
</dbReference>
<keyword evidence="7" id="KW-1185">Reference proteome</keyword>
<dbReference type="PROSITE" id="PS50110">
    <property type="entry name" value="RESPONSE_REGULATORY"/>
    <property type="match status" value="2"/>
</dbReference>
<evidence type="ECO:0000256" key="3">
    <source>
        <dbReference type="PROSITE-ProRule" id="PRU00169"/>
    </source>
</evidence>
<dbReference type="PANTHER" id="PTHR45138:SF9">
    <property type="entry name" value="DIGUANYLATE CYCLASE DGCM-RELATED"/>
    <property type="match status" value="1"/>
</dbReference>
<dbReference type="Pfam" id="PF00072">
    <property type="entry name" value="Response_reg"/>
    <property type="match status" value="1"/>
</dbReference>
<feature type="domain" description="Response regulatory" evidence="4">
    <location>
        <begin position="143"/>
        <end position="260"/>
    </location>
</feature>
<dbReference type="InterPro" id="IPR000160">
    <property type="entry name" value="GGDEF_dom"/>
</dbReference>
<comment type="catalytic activity">
    <reaction evidence="2">
        <text>2 GTP = 3',3'-c-di-GMP + 2 diphosphate</text>
        <dbReference type="Rhea" id="RHEA:24898"/>
        <dbReference type="ChEBI" id="CHEBI:33019"/>
        <dbReference type="ChEBI" id="CHEBI:37565"/>
        <dbReference type="ChEBI" id="CHEBI:58805"/>
        <dbReference type="EC" id="2.7.7.65"/>
    </reaction>
</comment>
<dbReference type="SUPFAM" id="SSF52172">
    <property type="entry name" value="CheY-like"/>
    <property type="match status" value="2"/>
</dbReference>
<feature type="domain" description="GGDEF" evidence="5">
    <location>
        <begin position="301"/>
        <end position="432"/>
    </location>
</feature>
<proteinExistence type="predicted"/>
<dbReference type="EC" id="2.7.7.65" evidence="1"/>
<dbReference type="InterPro" id="IPR043128">
    <property type="entry name" value="Rev_trsase/Diguanyl_cyclase"/>
</dbReference>
<dbReference type="SUPFAM" id="SSF55073">
    <property type="entry name" value="Nucleotide cyclase"/>
    <property type="match status" value="1"/>
</dbReference>
<accession>A0ABM8UDC8</accession>
<dbReference type="RefSeq" id="WP_215219601.1">
    <property type="nucleotide sequence ID" value="NZ_OU015430.1"/>
</dbReference>
<evidence type="ECO:0000259" key="5">
    <source>
        <dbReference type="PROSITE" id="PS50887"/>
    </source>
</evidence>
<dbReference type="InterPro" id="IPR001789">
    <property type="entry name" value="Sig_transdc_resp-reg_receiver"/>
</dbReference>
<dbReference type="InterPro" id="IPR050469">
    <property type="entry name" value="Diguanylate_Cyclase"/>
</dbReference>
<comment type="caution">
    <text evidence="3">Lacks conserved residue(s) required for the propagation of feature annotation.</text>
</comment>
<name>A0ABM8UDC8_9GAMM</name>
<evidence type="ECO:0000313" key="7">
    <source>
        <dbReference type="Proteomes" id="UP000680116"/>
    </source>
</evidence>
<evidence type="ECO:0000313" key="6">
    <source>
        <dbReference type="EMBL" id="CAG4969914.1"/>
    </source>
</evidence>
<organism evidence="6 7">
    <name type="scientific">Novilysobacter luteus</name>
    <dbReference type="NCBI Taxonomy" id="2822368"/>
    <lineage>
        <taxon>Bacteria</taxon>
        <taxon>Pseudomonadati</taxon>
        <taxon>Pseudomonadota</taxon>
        <taxon>Gammaproteobacteria</taxon>
        <taxon>Lysobacterales</taxon>
        <taxon>Lysobacteraceae</taxon>
        <taxon>Novilysobacter</taxon>
    </lineage>
</organism>
<reference evidence="6 7" key="1">
    <citation type="submission" date="2021-04" db="EMBL/GenBank/DDBJ databases">
        <authorList>
            <person name="Rodrigo-Torres L."/>
            <person name="Arahal R. D."/>
            <person name="Lucena T."/>
        </authorList>
    </citation>
    <scope>NUCLEOTIDE SEQUENCE [LARGE SCALE GENOMIC DNA]</scope>
    <source>
        <strain evidence="6 7">CECT 30171</strain>
    </source>
</reference>
<dbReference type="InterPro" id="IPR029787">
    <property type="entry name" value="Nucleotide_cyclase"/>
</dbReference>
<dbReference type="Gene3D" id="3.30.70.270">
    <property type="match status" value="1"/>
</dbReference>
<protein>
    <recommendedName>
        <fullName evidence="1">diguanylate cyclase</fullName>
        <ecNumber evidence="1">2.7.7.65</ecNumber>
    </recommendedName>
</protein>
<dbReference type="SMART" id="SM00267">
    <property type="entry name" value="GGDEF"/>
    <property type="match status" value="1"/>
</dbReference>
<gene>
    <name evidence="6" type="ORF">LYB30171_00618</name>
</gene>
<dbReference type="PROSITE" id="PS50887">
    <property type="entry name" value="GGDEF"/>
    <property type="match status" value="1"/>
</dbReference>
<dbReference type="InterPro" id="IPR011006">
    <property type="entry name" value="CheY-like_superfamily"/>
</dbReference>
<dbReference type="Proteomes" id="UP000680116">
    <property type="component" value="Chromosome"/>
</dbReference>
<dbReference type="Pfam" id="PF00990">
    <property type="entry name" value="GGDEF"/>
    <property type="match status" value="1"/>
</dbReference>
<evidence type="ECO:0000256" key="2">
    <source>
        <dbReference type="ARBA" id="ARBA00034247"/>
    </source>
</evidence>
<sequence length="435" mass="47085">MTSFPAPAHAVQDPGEPAGPRVLLVENSRAYANMLAAELRDRLQLEVVAVSSLAAAREALQAGPPFFLALTGLVLPDADPSRIARLLVGHGLPIVVVTGVYDEATREQMAELPIIDYVLKEAPDTIDYLVWLVRRVLSNRGITALVVEPPGPARAETSALLALYGFRVRELGSGTDGLEALATDSTIRLVVVEHDLPDMDGVEFTRRARQNRPRDILSIVGSATGGGAPRIARFLKHGANDFIGKPFSREEFMCRISQNVDNLELIGTLQDLATRDYLTGLANRRHFFDAGRRALASSRDEPVSMAMIDIDHFKHINDSHGHDAGDAALVAVANLIGAHAREGDVVARFGGEEFCVLARGLDEEEAVAYFQALCGSIAALEIPFRQRVLSLTVSIGICHRAGRDLYALLSEADRQLYLAKAAGRNRVALQSHVPA</sequence>
<dbReference type="SMART" id="SM00448">
    <property type="entry name" value="REC"/>
    <property type="match status" value="2"/>
</dbReference>
<dbReference type="NCBIfam" id="TIGR00254">
    <property type="entry name" value="GGDEF"/>
    <property type="match status" value="1"/>
</dbReference>
<dbReference type="PANTHER" id="PTHR45138">
    <property type="entry name" value="REGULATORY COMPONENTS OF SENSORY TRANSDUCTION SYSTEM"/>
    <property type="match status" value="1"/>
</dbReference>
<evidence type="ECO:0000256" key="1">
    <source>
        <dbReference type="ARBA" id="ARBA00012528"/>
    </source>
</evidence>
<dbReference type="CDD" id="cd01949">
    <property type="entry name" value="GGDEF"/>
    <property type="match status" value="1"/>
</dbReference>